<protein>
    <submittedName>
        <fullName evidence="2">Uncharacterized protein</fullName>
    </submittedName>
</protein>
<evidence type="ECO:0000313" key="2">
    <source>
        <dbReference type="EMBL" id="KAK7825225.1"/>
    </source>
</evidence>
<feature type="non-terminal residue" evidence="2">
    <location>
        <position position="409"/>
    </location>
</feature>
<feature type="region of interest" description="Disordered" evidence="1">
    <location>
        <begin position="216"/>
        <end position="241"/>
    </location>
</feature>
<dbReference type="EMBL" id="JBBHLL010000041">
    <property type="protein sequence ID" value="KAK7825225.1"/>
    <property type="molecule type" value="Genomic_DNA"/>
</dbReference>
<sequence length="409" mass="45049">MSSLGKQIFISEAHALSRSLVCHQEREPRLSLIMLAEDTALTAMPLLQSFFGSPPRRCKTFSPVGFLVWIPNIHMKNSVLLSQARYDRLGNGLHPLWAQSRAVATVNLLYETSHRLSKGSQMSWSEETQALLQEVHVSGTQGLLLTAMNVSSLKRRKRRESGGGEEEEERTGADLGLGHHREVSFDPFEDPVSTARVPAGLGLTMWVVTAKGDNTESRALLPPGQDGPQNPWGNEGPQTSDTSWKLKLTLHVVSSSLLGRSDESCAGSGTHSSATRSSPTTCSLRAKTATAAVDVAVGSAVRHALASGSSDSIAQSEEPCFYQLKHFVECAKKLGDTKFCQDFDKVLKTCKEIDLIKMFRKDFQNRFYLCRKYCKPRKVKQNVADVEFHMLAFIAVEISAPLTERREGG</sequence>
<proteinExistence type="predicted"/>
<organism evidence="2 3">
    <name type="scientific">Myodes glareolus</name>
    <name type="common">Bank vole</name>
    <name type="synonym">Clethrionomys glareolus</name>
    <dbReference type="NCBI Taxonomy" id="447135"/>
    <lineage>
        <taxon>Eukaryota</taxon>
        <taxon>Metazoa</taxon>
        <taxon>Chordata</taxon>
        <taxon>Craniata</taxon>
        <taxon>Vertebrata</taxon>
        <taxon>Euteleostomi</taxon>
        <taxon>Mammalia</taxon>
        <taxon>Eutheria</taxon>
        <taxon>Euarchontoglires</taxon>
        <taxon>Glires</taxon>
        <taxon>Rodentia</taxon>
        <taxon>Myomorpha</taxon>
        <taxon>Muroidea</taxon>
        <taxon>Cricetidae</taxon>
        <taxon>Arvicolinae</taxon>
        <taxon>Myodes</taxon>
    </lineage>
</organism>
<evidence type="ECO:0000313" key="3">
    <source>
        <dbReference type="Proteomes" id="UP001488838"/>
    </source>
</evidence>
<dbReference type="AlphaFoldDB" id="A0AAW0JEE8"/>
<feature type="region of interest" description="Disordered" evidence="1">
    <location>
        <begin position="261"/>
        <end position="280"/>
    </location>
</feature>
<reference evidence="2 3" key="1">
    <citation type="journal article" date="2023" name="bioRxiv">
        <title>Conserved and derived expression patterns and positive selection on dental genes reveal complex evolutionary context of ever-growing rodent molars.</title>
        <authorList>
            <person name="Calamari Z.T."/>
            <person name="Song A."/>
            <person name="Cohen E."/>
            <person name="Akter M."/>
            <person name="Roy R.D."/>
            <person name="Hallikas O."/>
            <person name="Christensen M.M."/>
            <person name="Li P."/>
            <person name="Marangoni P."/>
            <person name="Jernvall J."/>
            <person name="Klein O.D."/>
        </authorList>
    </citation>
    <scope>NUCLEOTIDE SEQUENCE [LARGE SCALE GENOMIC DNA]</scope>
    <source>
        <strain evidence="2">V071</strain>
    </source>
</reference>
<feature type="region of interest" description="Disordered" evidence="1">
    <location>
        <begin position="154"/>
        <end position="189"/>
    </location>
</feature>
<keyword evidence="3" id="KW-1185">Reference proteome</keyword>
<evidence type="ECO:0000256" key="1">
    <source>
        <dbReference type="SAM" id="MobiDB-lite"/>
    </source>
</evidence>
<name>A0AAW0JEE8_MYOGA</name>
<feature type="compositionally biased region" description="Polar residues" evidence="1">
    <location>
        <begin position="227"/>
        <end position="241"/>
    </location>
</feature>
<comment type="caution">
    <text evidence="2">The sequence shown here is derived from an EMBL/GenBank/DDBJ whole genome shotgun (WGS) entry which is preliminary data.</text>
</comment>
<gene>
    <name evidence="2" type="ORF">U0070_009714</name>
</gene>
<dbReference type="Proteomes" id="UP001488838">
    <property type="component" value="Unassembled WGS sequence"/>
</dbReference>
<accession>A0AAW0JEE8</accession>
<feature type="compositionally biased region" description="Polar residues" evidence="1">
    <location>
        <begin position="267"/>
        <end position="280"/>
    </location>
</feature>